<sequence length="201" mass="23834">MEIKQLYFNSNELVIAFSNGDIRRFDEREYFKDSFNLLVLPQRRRRVDISASQLHWPKVPGQTLLWRDTNLWDCELALSAEQLYQHSQSISAEDLERVNCYLVQKNIAPTKEDAKHHVLFVMLYPFRDPYFLFGENIHGGMGDRGGASWLSVEQILAEDFWRQHLLQADGEWLYHIIAEHHAERDTMISKIIRYHSQQTHF</sequence>
<protein>
    <recommendedName>
        <fullName evidence="3">DUF2442 domain-containing protein</fullName>
    </recommendedName>
</protein>
<dbReference type="RefSeq" id="WP_238894571.1">
    <property type="nucleotide sequence ID" value="NZ_JAKOGG010000001.1"/>
</dbReference>
<evidence type="ECO:0008006" key="3">
    <source>
        <dbReference type="Google" id="ProtNLM"/>
    </source>
</evidence>
<accession>A0ABT2FIY3</accession>
<name>A0ABT2FIY3_9GAMM</name>
<reference evidence="1 2" key="1">
    <citation type="submission" date="2022-02" db="EMBL/GenBank/DDBJ databases">
        <authorList>
            <person name="Zhuang L."/>
        </authorList>
    </citation>
    <scope>NUCLEOTIDE SEQUENCE [LARGE SCALE GENOMIC DNA]</scope>
    <source>
        <strain evidence="1 2">C32</strain>
    </source>
</reference>
<dbReference type="Proteomes" id="UP001201549">
    <property type="component" value="Unassembled WGS sequence"/>
</dbReference>
<dbReference type="EMBL" id="JAKOGG010000001">
    <property type="protein sequence ID" value="MCS4555169.1"/>
    <property type="molecule type" value="Genomic_DNA"/>
</dbReference>
<gene>
    <name evidence="1" type="ORF">L9G74_01830</name>
</gene>
<keyword evidence="2" id="KW-1185">Reference proteome</keyword>
<proteinExistence type="predicted"/>
<evidence type="ECO:0000313" key="2">
    <source>
        <dbReference type="Proteomes" id="UP001201549"/>
    </source>
</evidence>
<reference evidence="2" key="2">
    <citation type="submission" date="2023-07" db="EMBL/GenBank/DDBJ databases">
        <title>Shewanella mangrovi sp. nov., an acetaldehyde- degrading bacterium isolated from mangrove sediment.</title>
        <authorList>
            <person name="Liu Y."/>
        </authorList>
    </citation>
    <scope>NUCLEOTIDE SEQUENCE [LARGE SCALE GENOMIC DNA]</scope>
    <source>
        <strain evidence="2">C32</strain>
    </source>
</reference>
<comment type="caution">
    <text evidence="1">The sequence shown here is derived from an EMBL/GenBank/DDBJ whole genome shotgun (WGS) entry which is preliminary data.</text>
</comment>
<evidence type="ECO:0000313" key="1">
    <source>
        <dbReference type="EMBL" id="MCS4555169.1"/>
    </source>
</evidence>
<organism evidence="1 2">
    <name type="scientific">Shewanella electrica</name>
    <dbReference type="NCBI Taxonomy" id="515560"/>
    <lineage>
        <taxon>Bacteria</taxon>
        <taxon>Pseudomonadati</taxon>
        <taxon>Pseudomonadota</taxon>
        <taxon>Gammaproteobacteria</taxon>
        <taxon>Alteromonadales</taxon>
        <taxon>Shewanellaceae</taxon>
        <taxon>Shewanella</taxon>
    </lineage>
</organism>